<evidence type="ECO:0000313" key="4">
    <source>
        <dbReference type="EMBL" id="MFA9479847.1"/>
    </source>
</evidence>
<name>A0ABV4UAH2_9BACT</name>
<gene>
    <name evidence="4" type="ORF">ACERK3_16305</name>
</gene>
<evidence type="ECO:0000256" key="2">
    <source>
        <dbReference type="ARBA" id="ARBA00022649"/>
    </source>
</evidence>
<dbReference type="RefSeq" id="WP_425346807.1">
    <property type="nucleotide sequence ID" value="NZ_JBGUBD010000012.1"/>
</dbReference>
<proteinExistence type="inferred from homology"/>
<keyword evidence="5" id="KW-1185">Reference proteome</keyword>
<dbReference type="Pfam" id="PF05016">
    <property type="entry name" value="ParE_toxin"/>
    <property type="match status" value="1"/>
</dbReference>
<dbReference type="PANTHER" id="PTHR35601">
    <property type="entry name" value="TOXIN RELE"/>
    <property type="match status" value="1"/>
</dbReference>
<sequence>MDRTTQRRIVRLLDHLAEYPRPEGVVKMQGEENLWRLRIGDYQLIYEVYDDRLVVVVLRVGHRREVYRKGKCRAKARRAATVQIETPRSTAGSCRSDPLGQQMFERVFASRRLAMITETVDDCLRMPKRRATSLNSMPPPSLLMRPSSNRAVTCRRPTR</sequence>
<comment type="similarity">
    <text evidence="1">Belongs to the RelE toxin family.</text>
</comment>
<organism evidence="4 5">
    <name type="scientific">Natronomicrosphaera hydrolytica</name>
    <dbReference type="NCBI Taxonomy" id="3242702"/>
    <lineage>
        <taxon>Bacteria</taxon>
        <taxon>Pseudomonadati</taxon>
        <taxon>Planctomycetota</taxon>
        <taxon>Phycisphaerae</taxon>
        <taxon>Phycisphaerales</taxon>
        <taxon>Phycisphaeraceae</taxon>
        <taxon>Natronomicrosphaera</taxon>
    </lineage>
</organism>
<dbReference type="PANTHER" id="PTHR35601:SF1">
    <property type="entry name" value="TOXIN RELE"/>
    <property type="match status" value="1"/>
</dbReference>
<accession>A0ABV4UAH2</accession>
<dbReference type="EMBL" id="JBGUBD010000012">
    <property type="protein sequence ID" value="MFA9479847.1"/>
    <property type="molecule type" value="Genomic_DNA"/>
</dbReference>
<evidence type="ECO:0000256" key="3">
    <source>
        <dbReference type="SAM" id="MobiDB-lite"/>
    </source>
</evidence>
<reference evidence="4 5" key="1">
    <citation type="submission" date="2024-08" db="EMBL/GenBank/DDBJ databases">
        <title>Whole-genome sequencing of halo(alkali)philic microorganisms from hypersaline lakes.</title>
        <authorList>
            <person name="Sorokin D.Y."/>
            <person name="Merkel A.Y."/>
            <person name="Messina E."/>
            <person name="Yakimov M."/>
        </authorList>
    </citation>
    <scope>NUCLEOTIDE SEQUENCE [LARGE SCALE GENOMIC DNA]</scope>
    <source>
        <strain evidence="4 5">AB-hyl4</strain>
    </source>
</reference>
<feature type="region of interest" description="Disordered" evidence="3">
    <location>
        <begin position="130"/>
        <end position="159"/>
    </location>
</feature>
<keyword evidence="2" id="KW-1277">Toxin-antitoxin system</keyword>
<comment type="caution">
    <text evidence="4">The sequence shown here is derived from an EMBL/GenBank/DDBJ whole genome shotgun (WGS) entry which is preliminary data.</text>
</comment>
<dbReference type="InterPro" id="IPR007712">
    <property type="entry name" value="RelE/ParE_toxin"/>
</dbReference>
<protein>
    <submittedName>
        <fullName evidence="4">Type II toxin-antitoxin system RelE/ParE family toxin</fullName>
    </submittedName>
</protein>
<evidence type="ECO:0000256" key="1">
    <source>
        <dbReference type="ARBA" id="ARBA00006226"/>
    </source>
</evidence>
<dbReference type="Gene3D" id="3.30.2310.20">
    <property type="entry name" value="RelE-like"/>
    <property type="match status" value="1"/>
</dbReference>
<dbReference type="SUPFAM" id="SSF143011">
    <property type="entry name" value="RelE-like"/>
    <property type="match status" value="1"/>
</dbReference>
<dbReference type="InterPro" id="IPR035093">
    <property type="entry name" value="RelE/ParE_toxin_dom_sf"/>
</dbReference>
<evidence type="ECO:0000313" key="5">
    <source>
        <dbReference type="Proteomes" id="UP001575105"/>
    </source>
</evidence>
<dbReference type="Proteomes" id="UP001575105">
    <property type="component" value="Unassembled WGS sequence"/>
</dbReference>